<comment type="caution">
    <text evidence="2">The sequence shown here is derived from an EMBL/GenBank/DDBJ whole genome shotgun (WGS) entry which is preliminary data.</text>
</comment>
<gene>
    <name evidence="2" type="ORF">FHX50_001912</name>
</gene>
<dbReference type="RefSeq" id="WP_183376954.1">
    <property type="nucleotide sequence ID" value="NZ_CBCSFZ010000027.1"/>
</dbReference>
<feature type="region of interest" description="Disordered" evidence="1">
    <location>
        <begin position="101"/>
        <end position="131"/>
    </location>
</feature>
<dbReference type="Proteomes" id="UP000568050">
    <property type="component" value="Unassembled WGS sequence"/>
</dbReference>
<accession>A0A839QV59</accession>
<name>A0A839QV59_9MICO</name>
<reference evidence="2 3" key="1">
    <citation type="submission" date="2020-08" db="EMBL/GenBank/DDBJ databases">
        <title>Sequencing the genomes of 1000 actinobacteria strains.</title>
        <authorList>
            <person name="Klenk H.-P."/>
        </authorList>
    </citation>
    <scope>NUCLEOTIDE SEQUENCE [LARGE SCALE GENOMIC DNA]</scope>
    <source>
        <strain evidence="2 3">DSM 23040</strain>
    </source>
</reference>
<organism evidence="2 3">
    <name type="scientific">Helcobacillus massiliensis</name>
    <dbReference type="NCBI Taxonomy" id="521392"/>
    <lineage>
        <taxon>Bacteria</taxon>
        <taxon>Bacillati</taxon>
        <taxon>Actinomycetota</taxon>
        <taxon>Actinomycetes</taxon>
        <taxon>Micrococcales</taxon>
        <taxon>Dermabacteraceae</taxon>
        <taxon>Helcobacillus</taxon>
    </lineage>
</organism>
<dbReference type="InterPro" id="IPR029044">
    <property type="entry name" value="Nucleotide-diphossugar_trans"/>
</dbReference>
<dbReference type="SUPFAM" id="SSF53448">
    <property type="entry name" value="Nucleotide-diphospho-sugar transferases"/>
    <property type="match status" value="1"/>
</dbReference>
<keyword evidence="2" id="KW-0808">Transferase</keyword>
<evidence type="ECO:0000256" key="1">
    <source>
        <dbReference type="SAM" id="MobiDB-lite"/>
    </source>
</evidence>
<protein>
    <submittedName>
        <fullName evidence="2">Bifunctional N-acetylglucosamine-1-phosphate-uridyltransferase/glucosamine-1-phosphate-acetyltransferase GlmU-like protein</fullName>
    </submittedName>
</protein>
<keyword evidence="3" id="KW-1185">Reference proteome</keyword>
<dbReference type="GO" id="GO:0016740">
    <property type="term" value="F:transferase activity"/>
    <property type="evidence" value="ECO:0007669"/>
    <property type="project" value="UniProtKB-KW"/>
</dbReference>
<evidence type="ECO:0000313" key="3">
    <source>
        <dbReference type="Proteomes" id="UP000568050"/>
    </source>
</evidence>
<sequence length="131" mass="13146">MATTHAVILARGLGTRMRREDPSAALTAEQAAAAGSGVTALIDVGRPFLDYVISALADAGVTDVCLIIGPEHDALREYVRATSGGRSLVCATDLGLTIRATATGPAAPAEPAAPTEPSEPTAPTEPADPGA</sequence>
<dbReference type="EMBL" id="JACHWP010000008">
    <property type="protein sequence ID" value="MBB3023615.1"/>
    <property type="molecule type" value="Genomic_DNA"/>
</dbReference>
<dbReference type="Gene3D" id="3.90.550.10">
    <property type="entry name" value="Spore Coat Polysaccharide Biosynthesis Protein SpsA, Chain A"/>
    <property type="match status" value="1"/>
</dbReference>
<evidence type="ECO:0000313" key="2">
    <source>
        <dbReference type="EMBL" id="MBB3023615.1"/>
    </source>
</evidence>
<dbReference type="AlphaFoldDB" id="A0A839QV59"/>
<proteinExistence type="predicted"/>